<comment type="caution">
    <text evidence="7">The sequence shown here is derived from an EMBL/GenBank/DDBJ whole genome shotgun (WGS) entry which is preliminary data.</text>
</comment>
<protein>
    <recommendedName>
        <fullName evidence="6">Amino acid transporter transmembrane domain-containing protein</fullName>
    </recommendedName>
</protein>
<sequence length="189" mass="20447">QKIHCPPVPLILSLYLPVSIIGYAVIGSDVDSNILLNVGMGTAVQIAIGLEIINLIGTYIVSFNPVALAFEEMLNIPNEFGWKRVSLRTGIVVLEVFICLAIPDFSLILNLIGGSATTLCTFVLPPLMYMKLADMKGEWPTWSVPLWERTYLIEIIIVGIVGGICATISAVGAILAKSFDNSCFTNFNG</sequence>
<keyword evidence="2 5" id="KW-0812">Transmembrane</keyword>
<feature type="transmembrane region" description="Helical" evidence="5">
    <location>
        <begin position="46"/>
        <end position="64"/>
    </location>
</feature>
<dbReference type="PANTHER" id="PTHR22950:SF703">
    <property type="entry name" value="AMINO ACID TRANSPORTER TRANSMEMBRANE DOMAIN-CONTAINING PROTEIN"/>
    <property type="match status" value="1"/>
</dbReference>
<gene>
    <name evidence="7" type="ORF">MNOR_LOCUS10093</name>
</gene>
<feature type="non-terminal residue" evidence="7">
    <location>
        <position position="1"/>
    </location>
</feature>
<evidence type="ECO:0000259" key="6">
    <source>
        <dbReference type="Pfam" id="PF01490"/>
    </source>
</evidence>
<evidence type="ECO:0000256" key="4">
    <source>
        <dbReference type="ARBA" id="ARBA00023136"/>
    </source>
</evidence>
<dbReference type="GO" id="GO:0005774">
    <property type="term" value="C:vacuolar membrane"/>
    <property type="evidence" value="ECO:0007669"/>
    <property type="project" value="TreeGrafter"/>
</dbReference>
<comment type="subcellular location">
    <subcellularLocation>
        <location evidence="1">Membrane</location>
        <topology evidence="1">Multi-pass membrane protein</topology>
    </subcellularLocation>
</comment>
<dbReference type="Proteomes" id="UP001497623">
    <property type="component" value="Unassembled WGS sequence"/>
</dbReference>
<dbReference type="AlphaFoldDB" id="A0AAV2QDV5"/>
<name>A0AAV2QDV5_MEGNR</name>
<dbReference type="PANTHER" id="PTHR22950">
    <property type="entry name" value="AMINO ACID TRANSPORTER"/>
    <property type="match status" value="1"/>
</dbReference>
<keyword evidence="4 5" id="KW-0472">Membrane</keyword>
<keyword evidence="8" id="KW-1185">Reference proteome</keyword>
<evidence type="ECO:0000256" key="1">
    <source>
        <dbReference type="ARBA" id="ARBA00004141"/>
    </source>
</evidence>
<feature type="transmembrane region" description="Helical" evidence="5">
    <location>
        <begin position="151"/>
        <end position="176"/>
    </location>
</feature>
<evidence type="ECO:0000256" key="5">
    <source>
        <dbReference type="SAM" id="Phobius"/>
    </source>
</evidence>
<evidence type="ECO:0000256" key="2">
    <source>
        <dbReference type="ARBA" id="ARBA00022692"/>
    </source>
</evidence>
<reference evidence="7 8" key="1">
    <citation type="submission" date="2024-05" db="EMBL/GenBank/DDBJ databases">
        <authorList>
            <person name="Wallberg A."/>
        </authorList>
    </citation>
    <scope>NUCLEOTIDE SEQUENCE [LARGE SCALE GENOMIC DNA]</scope>
</reference>
<dbReference type="GO" id="GO:0015179">
    <property type="term" value="F:L-amino acid transmembrane transporter activity"/>
    <property type="evidence" value="ECO:0007669"/>
    <property type="project" value="TreeGrafter"/>
</dbReference>
<feature type="transmembrane region" description="Helical" evidence="5">
    <location>
        <begin position="109"/>
        <end position="130"/>
    </location>
</feature>
<evidence type="ECO:0000313" key="8">
    <source>
        <dbReference type="Proteomes" id="UP001497623"/>
    </source>
</evidence>
<proteinExistence type="predicted"/>
<feature type="transmembrane region" description="Helical" evidence="5">
    <location>
        <begin position="7"/>
        <end position="26"/>
    </location>
</feature>
<feature type="domain" description="Amino acid transporter transmembrane" evidence="6">
    <location>
        <begin position="12"/>
        <end position="165"/>
    </location>
</feature>
<organism evidence="7 8">
    <name type="scientific">Meganyctiphanes norvegica</name>
    <name type="common">Northern krill</name>
    <name type="synonym">Thysanopoda norvegica</name>
    <dbReference type="NCBI Taxonomy" id="48144"/>
    <lineage>
        <taxon>Eukaryota</taxon>
        <taxon>Metazoa</taxon>
        <taxon>Ecdysozoa</taxon>
        <taxon>Arthropoda</taxon>
        <taxon>Crustacea</taxon>
        <taxon>Multicrustacea</taxon>
        <taxon>Malacostraca</taxon>
        <taxon>Eumalacostraca</taxon>
        <taxon>Eucarida</taxon>
        <taxon>Euphausiacea</taxon>
        <taxon>Euphausiidae</taxon>
        <taxon>Meganyctiphanes</taxon>
    </lineage>
</organism>
<dbReference type="InterPro" id="IPR013057">
    <property type="entry name" value="AA_transpt_TM"/>
</dbReference>
<keyword evidence="3 5" id="KW-1133">Transmembrane helix</keyword>
<dbReference type="Pfam" id="PF01490">
    <property type="entry name" value="Aa_trans"/>
    <property type="match status" value="1"/>
</dbReference>
<evidence type="ECO:0000313" key="7">
    <source>
        <dbReference type="EMBL" id="CAL4076256.1"/>
    </source>
</evidence>
<evidence type="ECO:0000256" key="3">
    <source>
        <dbReference type="ARBA" id="ARBA00022989"/>
    </source>
</evidence>
<accession>A0AAV2QDV5</accession>
<dbReference type="EMBL" id="CAXKWB010005014">
    <property type="protein sequence ID" value="CAL4076256.1"/>
    <property type="molecule type" value="Genomic_DNA"/>
</dbReference>